<dbReference type="Proteomes" id="UP001212997">
    <property type="component" value="Unassembled WGS sequence"/>
</dbReference>
<evidence type="ECO:0000313" key="1">
    <source>
        <dbReference type="EMBL" id="KAJ3489419.1"/>
    </source>
</evidence>
<comment type="caution">
    <text evidence="1">The sequence shown here is derived from an EMBL/GenBank/DDBJ whole genome shotgun (WGS) entry which is preliminary data.</text>
</comment>
<proteinExistence type="predicted"/>
<organism evidence="1 2">
    <name type="scientific">Meripilus lineatus</name>
    <dbReference type="NCBI Taxonomy" id="2056292"/>
    <lineage>
        <taxon>Eukaryota</taxon>
        <taxon>Fungi</taxon>
        <taxon>Dikarya</taxon>
        <taxon>Basidiomycota</taxon>
        <taxon>Agaricomycotina</taxon>
        <taxon>Agaricomycetes</taxon>
        <taxon>Polyporales</taxon>
        <taxon>Meripilaceae</taxon>
        <taxon>Meripilus</taxon>
    </lineage>
</organism>
<dbReference type="EMBL" id="JANAWD010000045">
    <property type="protein sequence ID" value="KAJ3489419.1"/>
    <property type="molecule type" value="Genomic_DNA"/>
</dbReference>
<evidence type="ECO:0000313" key="2">
    <source>
        <dbReference type="Proteomes" id="UP001212997"/>
    </source>
</evidence>
<gene>
    <name evidence="1" type="ORF">NLI96_g2132</name>
</gene>
<reference evidence="1" key="1">
    <citation type="submission" date="2022-07" db="EMBL/GenBank/DDBJ databases">
        <title>Genome Sequence of Physisporinus lineatus.</title>
        <authorList>
            <person name="Buettner E."/>
        </authorList>
    </citation>
    <scope>NUCLEOTIDE SEQUENCE</scope>
    <source>
        <strain evidence="1">VT162</strain>
    </source>
</reference>
<protein>
    <submittedName>
        <fullName evidence="1">Uncharacterized protein</fullName>
    </submittedName>
</protein>
<keyword evidence="2" id="KW-1185">Reference proteome</keyword>
<name>A0AAD5VEN1_9APHY</name>
<sequence length="426" mass="47026">MSTHLDPMFLKKIQSPGFMSFKDRVEASLAFSRPSPKRVPLPDDAQRVSRMILELLEDNDAADEKNAVLTLLRAARSGREQRAAGLEREITLERKVEELTNGLRDRDSELEVTRAQLEASSNKVVELIIQSTEKNWELRNSVADFVRVGDDGKARFVEVLGRSDDREAKDRIIEESRDTISQLKARILQLENQLTVSVSPPTPVLDNPTLQVTTIVPLDIDDIPSSDVVPACNLPQDADYFARIAPEATYEGSKMDVDAGPDLLEPHCAKVLATRPQRRGVYKIRTPYSTTRLGVRGNVVVSKHDLITGEIINLGDPTKAPKPSVPAPGPRLRAVAPSFTPSLGQPSAQLRPGAPSFVPHPSVIRPPQTGPSTIPSFAPCQPPLRVDQHCARVGEFAPRPQFGHPPFFEVPWHPINPAFIPHPVPY</sequence>
<accession>A0AAD5VEN1</accession>
<dbReference type="AlphaFoldDB" id="A0AAD5VEN1"/>